<dbReference type="SMART" id="SM00490">
    <property type="entry name" value="HELICc"/>
    <property type="match status" value="1"/>
</dbReference>
<keyword evidence="10" id="KW-1185">Reference proteome</keyword>
<comment type="caution">
    <text evidence="8">The sequence shown here is derived from an EMBL/GenBank/DDBJ whole genome shotgun (WGS) entry which is preliminary data.</text>
</comment>
<evidence type="ECO:0000256" key="2">
    <source>
        <dbReference type="ARBA" id="ARBA00022741"/>
    </source>
</evidence>
<feature type="non-terminal residue" evidence="8">
    <location>
        <position position="1"/>
    </location>
</feature>
<evidence type="ECO:0000259" key="6">
    <source>
        <dbReference type="PROSITE" id="PS51192"/>
    </source>
</evidence>
<accession>A0A814LSW0</accession>
<dbReference type="OrthoDB" id="10265785at2759"/>
<evidence type="ECO:0000256" key="4">
    <source>
        <dbReference type="ARBA" id="ARBA00022806"/>
    </source>
</evidence>
<keyword evidence="3" id="KW-0378">Hydrolase</keyword>
<keyword evidence="2" id="KW-0547">Nucleotide-binding</keyword>
<keyword evidence="5" id="KW-0067">ATP-binding</keyword>
<dbReference type="GO" id="GO:0003724">
    <property type="term" value="F:RNA helicase activity"/>
    <property type="evidence" value="ECO:0007669"/>
    <property type="project" value="UniProtKB-EC"/>
</dbReference>
<evidence type="ECO:0000313" key="10">
    <source>
        <dbReference type="Proteomes" id="UP000663829"/>
    </source>
</evidence>
<sequence>RHGLQTLSSTDLGTNVRTGSISIIQKLVLALDDYMGVTCHACIDGKNVCDDIKQLEAGVQVVVGTPGRVYDMLTRSALCSKNIKMFVLDEADEILFLGFKEQIYGIFTMMPGNVQAILLSATMPSDEWKLDTLCDLYETLTITHAVIFCNTCQKIDWLTEKLGARNFTVSAMEHNVIMKKFRTGSSRVLIRTDLLGCNTDIQQVGFVVNYDLPNNRENNIHRIRRSGAFGRKGVAINFVTDDDRQTLRHIVQFYNTQMEEMPMDIAV</sequence>
<dbReference type="InterPro" id="IPR000629">
    <property type="entry name" value="RNA-helicase_DEAD-box_CS"/>
</dbReference>
<dbReference type="Gene3D" id="3.40.50.300">
    <property type="entry name" value="P-loop containing nucleotide triphosphate hydrolases"/>
    <property type="match status" value="2"/>
</dbReference>
<dbReference type="GO" id="GO:0003676">
    <property type="term" value="F:nucleic acid binding"/>
    <property type="evidence" value="ECO:0007669"/>
    <property type="project" value="InterPro"/>
</dbReference>
<protein>
    <recommendedName>
        <fullName evidence="1">RNA helicase</fullName>
        <ecNumber evidence="1">3.6.4.13</ecNumber>
    </recommendedName>
</protein>
<evidence type="ECO:0000256" key="5">
    <source>
        <dbReference type="ARBA" id="ARBA00022840"/>
    </source>
</evidence>
<dbReference type="InterPro" id="IPR011545">
    <property type="entry name" value="DEAD/DEAH_box_helicase_dom"/>
</dbReference>
<proteinExistence type="predicted"/>
<feature type="domain" description="Helicase ATP-binding" evidence="6">
    <location>
        <begin position="50"/>
        <end position="141"/>
    </location>
</feature>
<dbReference type="AlphaFoldDB" id="A0A814LSW0"/>
<name>A0A814LSW0_9BILA</name>
<dbReference type="PROSITE" id="PS00039">
    <property type="entry name" value="DEAD_ATP_HELICASE"/>
    <property type="match status" value="1"/>
</dbReference>
<dbReference type="Pfam" id="PF00270">
    <property type="entry name" value="DEAD"/>
    <property type="match status" value="1"/>
</dbReference>
<keyword evidence="4" id="KW-0347">Helicase</keyword>
<dbReference type="CDD" id="cd18787">
    <property type="entry name" value="SF2_C_DEAD"/>
    <property type="match status" value="1"/>
</dbReference>
<evidence type="ECO:0000313" key="9">
    <source>
        <dbReference type="EMBL" id="CAF3837106.1"/>
    </source>
</evidence>
<dbReference type="EC" id="3.6.4.13" evidence="1"/>
<dbReference type="GO" id="GO:0005524">
    <property type="term" value="F:ATP binding"/>
    <property type="evidence" value="ECO:0007669"/>
    <property type="project" value="UniProtKB-KW"/>
</dbReference>
<dbReference type="EMBL" id="CAJNOQ010004684">
    <property type="protein sequence ID" value="CAF1069868.1"/>
    <property type="molecule type" value="Genomic_DNA"/>
</dbReference>
<dbReference type="Proteomes" id="UP000663829">
    <property type="component" value="Unassembled WGS sequence"/>
</dbReference>
<feature type="domain" description="Helicase C-terminal" evidence="7">
    <location>
        <begin position="132"/>
        <end position="267"/>
    </location>
</feature>
<dbReference type="Pfam" id="PF00271">
    <property type="entry name" value="Helicase_C"/>
    <property type="match status" value="1"/>
</dbReference>
<dbReference type="PROSITE" id="PS51194">
    <property type="entry name" value="HELICASE_CTER"/>
    <property type="match status" value="1"/>
</dbReference>
<dbReference type="PANTHER" id="PTHR47958">
    <property type="entry name" value="ATP-DEPENDENT RNA HELICASE DBP3"/>
    <property type="match status" value="1"/>
</dbReference>
<dbReference type="GO" id="GO:0016787">
    <property type="term" value="F:hydrolase activity"/>
    <property type="evidence" value="ECO:0007669"/>
    <property type="project" value="UniProtKB-KW"/>
</dbReference>
<evidence type="ECO:0000259" key="7">
    <source>
        <dbReference type="PROSITE" id="PS51194"/>
    </source>
</evidence>
<dbReference type="PROSITE" id="PS51192">
    <property type="entry name" value="HELICASE_ATP_BIND_1"/>
    <property type="match status" value="1"/>
</dbReference>
<evidence type="ECO:0000313" key="8">
    <source>
        <dbReference type="EMBL" id="CAF1069868.1"/>
    </source>
</evidence>
<dbReference type="InterPro" id="IPR014001">
    <property type="entry name" value="Helicase_ATP-bd"/>
</dbReference>
<reference evidence="8" key="1">
    <citation type="submission" date="2021-02" db="EMBL/GenBank/DDBJ databases">
        <authorList>
            <person name="Nowell W R."/>
        </authorList>
    </citation>
    <scope>NUCLEOTIDE SEQUENCE</scope>
</reference>
<evidence type="ECO:0000256" key="3">
    <source>
        <dbReference type="ARBA" id="ARBA00022801"/>
    </source>
</evidence>
<gene>
    <name evidence="8" type="ORF">GPM918_LOCUS17217</name>
    <name evidence="9" type="ORF">SRO942_LOCUS17216</name>
</gene>
<dbReference type="InterPro" id="IPR027417">
    <property type="entry name" value="P-loop_NTPase"/>
</dbReference>
<organism evidence="8 10">
    <name type="scientific">Didymodactylos carnosus</name>
    <dbReference type="NCBI Taxonomy" id="1234261"/>
    <lineage>
        <taxon>Eukaryota</taxon>
        <taxon>Metazoa</taxon>
        <taxon>Spiralia</taxon>
        <taxon>Gnathifera</taxon>
        <taxon>Rotifera</taxon>
        <taxon>Eurotatoria</taxon>
        <taxon>Bdelloidea</taxon>
        <taxon>Philodinida</taxon>
        <taxon>Philodinidae</taxon>
        <taxon>Didymodactylos</taxon>
    </lineage>
</organism>
<dbReference type="InterPro" id="IPR001650">
    <property type="entry name" value="Helicase_C-like"/>
</dbReference>
<dbReference type="EMBL" id="CAJOBC010004684">
    <property type="protein sequence ID" value="CAF3837106.1"/>
    <property type="molecule type" value="Genomic_DNA"/>
</dbReference>
<evidence type="ECO:0000256" key="1">
    <source>
        <dbReference type="ARBA" id="ARBA00012552"/>
    </source>
</evidence>
<dbReference type="SUPFAM" id="SSF52540">
    <property type="entry name" value="P-loop containing nucleoside triphosphate hydrolases"/>
    <property type="match status" value="1"/>
</dbReference>
<dbReference type="Proteomes" id="UP000681722">
    <property type="component" value="Unassembled WGS sequence"/>
</dbReference>